<proteinExistence type="predicted"/>
<evidence type="ECO:0000313" key="3">
    <source>
        <dbReference type="Proteomes" id="UP000054785"/>
    </source>
</evidence>
<dbReference type="InterPro" id="IPR027417">
    <property type="entry name" value="P-loop_NTPase"/>
</dbReference>
<dbReference type="AlphaFoldDB" id="A0A0W0U8B9"/>
<comment type="caution">
    <text evidence="2">The sequence shown here is derived from an EMBL/GenBank/DDBJ whole genome shotgun (WGS) entry which is preliminary data.</text>
</comment>
<dbReference type="RefSeq" id="WP_028386426.1">
    <property type="nucleotide sequence ID" value="NZ_CAAAHN010000016.1"/>
</dbReference>
<feature type="domain" description="ArsA/GET3 Anion-transporting ATPase-like" evidence="1">
    <location>
        <begin position="6"/>
        <end position="49"/>
    </location>
</feature>
<evidence type="ECO:0000259" key="1">
    <source>
        <dbReference type="Pfam" id="PF02374"/>
    </source>
</evidence>
<protein>
    <submittedName>
        <fullName evidence="2">TraL protein</fullName>
    </submittedName>
</protein>
<gene>
    <name evidence="2" type="primary">traL</name>
    <name evidence="2" type="ORF">Lgee_0389</name>
</gene>
<sequence length="241" mass="27172">MAKIHITLQGKGGVGKSFISATTAQYKQHKGQTPLCIDTDPINSTFHGFKALNVNHVQVMSGDEINPRLFDILIEKIASTTEDVVIDNGASSFVPFSHYLISNEVPALLQELGHEIVIHTVITGGQAMFDTINGFAQLIDQFENEAQFVVWLNPYWGEIEHEGKSFEQLKAYRDNKDKISALIQIPDLKKETYGRDLTEMLQQKLTFDEVLGTPEKNIMTRQRLKIVRDQLFGQLDNARVI</sequence>
<name>A0A0W0U8B9_9GAMM</name>
<dbReference type="PATRIC" id="fig|45065.4.peg.412"/>
<accession>A0A0W0U8B9</accession>
<dbReference type="InterPro" id="IPR025723">
    <property type="entry name" value="ArsA/GET3_ATPase-like"/>
</dbReference>
<dbReference type="SUPFAM" id="SSF52540">
    <property type="entry name" value="P-loop containing nucleoside triphosphate hydrolases"/>
    <property type="match status" value="1"/>
</dbReference>
<dbReference type="Pfam" id="PF02374">
    <property type="entry name" value="ArsA_ATPase"/>
    <property type="match status" value="1"/>
</dbReference>
<organism evidence="2 3">
    <name type="scientific">Legionella geestiana</name>
    <dbReference type="NCBI Taxonomy" id="45065"/>
    <lineage>
        <taxon>Bacteria</taxon>
        <taxon>Pseudomonadati</taxon>
        <taxon>Pseudomonadota</taxon>
        <taxon>Gammaproteobacteria</taxon>
        <taxon>Legionellales</taxon>
        <taxon>Legionellaceae</taxon>
        <taxon>Legionella</taxon>
    </lineage>
</organism>
<dbReference type="OrthoDB" id="69313at2"/>
<dbReference type="Gene3D" id="3.40.50.300">
    <property type="entry name" value="P-loop containing nucleotide triphosphate hydrolases"/>
    <property type="match status" value="1"/>
</dbReference>
<evidence type="ECO:0000313" key="2">
    <source>
        <dbReference type="EMBL" id="KTD04011.1"/>
    </source>
</evidence>
<keyword evidence="3" id="KW-1185">Reference proteome</keyword>
<dbReference type="NCBIfam" id="NF010461">
    <property type="entry name" value="PRK13886.1"/>
    <property type="match status" value="1"/>
</dbReference>
<dbReference type="Proteomes" id="UP000054785">
    <property type="component" value="Unassembled WGS sequence"/>
</dbReference>
<reference evidence="2 3" key="1">
    <citation type="submission" date="2015-11" db="EMBL/GenBank/DDBJ databases">
        <title>Genomic analysis of 38 Legionella species identifies large and diverse effector repertoires.</title>
        <authorList>
            <person name="Burstein D."/>
            <person name="Amaro F."/>
            <person name="Zusman T."/>
            <person name="Lifshitz Z."/>
            <person name="Cohen O."/>
            <person name="Gilbert J.A."/>
            <person name="Pupko T."/>
            <person name="Shuman H.A."/>
            <person name="Segal G."/>
        </authorList>
    </citation>
    <scope>NUCLEOTIDE SEQUENCE [LARGE SCALE GENOMIC DNA]</scope>
    <source>
        <strain evidence="2 3">ATCC 49504</strain>
    </source>
</reference>
<dbReference type="STRING" id="45065.Lgee_0389"/>
<dbReference type="CDD" id="cd05386">
    <property type="entry name" value="TraL"/>
    <property type="match status" value="1"/>
</dbReference>
<dbReference type="EMBL" id="LNYC01000007">
    <property type="protein sequence ID" value="KTD04011.1"/>
    <property type="molecule type" value="Genomic_DNA"/>
</dbReference>